<proteinExistence type="predicted"/>
<evidence type="ECO:0000313" key="3">
    <source>
        <dbReference type="Proteomes" id="UP000777438"/>
    </source>
</evidence>
<dbReference type="PANTHER" id="PTHR37577">
    <property type="entry name" value="INTEGRAL MEMBRANE PROTEIN"/>
    <property type="match status" value="1"/>
</dbReference>
<sequence>MALIDAANCSRNPDAATDSDAGVAGTGILLSFMITACLAIVLSSSVIFGEFRGRDSTIRRKLLNSYSDSQIMQGIGIQSVGLAKMNTLVPYHFFLIWMLSLLSMATHNATLLALVHDYRRDWVLRWMRQFLMFVNLALSCVSGVFVLEAVAKGLDDKTLPIACVWQVDGNGAPSTAGLSYVGTIAVIVGNVVIFGLATWYLHNRSQKFYKLVQVVGIALMTAIAVGAAIRIILLSQAFGHPSIKLKDQGETTWSFGQLLSMLLLIMPLVSVVEIYRGEIQVAPPVEDNQKRVYDGELQENPQGSRTNLFAK</sequence>
<organism evidence="2 3">
    <name type="scientific">Thelonectria olida</name>
    <dbReference type="NCBI Taxonomy" id="1576542"/>
    <lineage>
        <taxon>Eukaryota</taxon>
        <taxon>Fungi</taxon>
        <taxon>Dikarya</taxon>
        <taxon>Ascomycota</taxon>
        <taxon>Pezizomycotina</taxon>
        <taxon>Sordariomycetes</taxon>
        <taxon>Hypocreomycetidae</taxon>
        <taxon>Hypocreales</taxon>
        <taxon>Nectriaceae</taxon>
        <taxon>Thelonectria</taxon>
    </lineage>
</organism>
<dbReference type="OrthoDB" id="5414615at2759"/>
<accession>A0A9P8VZG5</accession>
<protein>
    <submittedName>
        <fullName evidence="2">Uncharacterized protein</fullName>
    </submittedName>
</protein>
<feature type="transmembrane region" description="Helical" evidence="1">
    <location>
        <begin position="178"/>
        <end position="201"/>
    </location>
</feature>
<reference evidence="2 3" key="1">
    <citation type="journal article" date="2021" name="Nat. Commun.">
        <title>Genetic determinants of endophytism in the Arabidopsis root mycobiome.</title>
        <authorList>
            <person name="Mesny F."/>
            <person name="Miyauchi S."/>
            <person name="Thiergart T."/>
            <person name="Pickel B."/>
            <person name="Atanasova L."/>
            <person name="Karlsson M."/>
            <person name="Huettel B."/>
            <person name="Barry K.W."/>
            <person name="Haridas S."/>
            <person name="Chen C."/>
            <person name="Bauer D."/>
            <person name="Andreopoulos W."/>
            <person name="Pangilinan J."/>
            <person name="LaButti K."/>
            <person name="Riley R."/>
            <person name="Lipzen A."/>
            <person name="Clum A."/>
            <person name="Drula E."/>
            <person name="Henrissat B."/>
            <person name="Kohler A."/>
            <person name="Grigoriev I.V."/>
            <person name="Martin F.M."/>
            <person name="Hacquard S."/>
        </authorList>
    </citation>
    <scope>NUCLEOTIDE SEQUENCE [LARGE SCALE GENOMIC DNA]</scope>
    <source>
        <strain evidence="2 3">MPI-CAGE-CH-0241</strain>
    </source>
</reference>
<name>A0A9P8VZG5_9HYPO</name>
<comment type="caution">
    <text evidence="2">The sequence shown here is derived from an EMBL/GenBank/DDBJ whole genome shotgun (WGS) entry which is preliminary data.</text>
</comment>
<dbReference type="InterPro" id="IPR053018">
    <property type="entry name" value="Elsinochrome_Biosynth-Asso"/>
</dbReference>
<gene>
    <name evidence="2" type="ORF">B0T10DRAFT_608370</name>
</gene>
<feature type="transmembrane region" description="Helical" evidence="1">
    <location>
        <begin position="95"/>
        <end position="118"/>
    </location>
</feature>
<evidence type="ECO:0000313" key="2">
    <source>
        <dbReference type="EMBL" id="KAH6885953.1"/>
    </source>
</evidence>
<keyword evidence="1" id="KW-0472">Membrane</keyword>
<keyword evidence="1" id="KW-0812">Transmembrane</keyword>
<dbReference type="AlphaFoldDB" id="A0A9P8VZG5"/>
<keyword evidence="3" id="KW-1185">Reference proteome</keyword>
<dbReference type="EMBL" id="JAGPYM010000017">
    <property type="protein sequence ID" value="KAH6885953.1"/>
    <property type="molecule type" value="Genomic_DNA"/>
</dbReference>
<evidence type="ECO:0000256" key="1">
    <source>
        <dbReference type="SAM" id="Phobius"/>
    </source>
</evidence>
<dbReference type="PANTHER" id="PTHR37577:SF1">
    <property type="entry name" value="INTEGRAL MEMBRANE PROTEIN"/>
    <property type="match status" value="1"/>
</dbReference>
<feature type="transmembrane region" description="Helical" evidence="1">
    <location>
        <begin position="130"/>
        <end position="151"/>
    </location>
</feature>
<feature type="transmembrane region" description="Helical" evidence="1">
    <location>
        <begin position="253"/>
        <end position="275"/>
    </location>
</feature>
<feature type="transmembrane region" description="Helical" evidence="1">
    <location>
        <begin position="208"/>
        <end position="233"/>
    </location>
</feature>
<feature type="transmembrane region" description="Helical" evidence="1">
    <location>
        <begin position="28"/>
        <end position="51"/>
    </location>
</feature>
<dbReference type="Proteomes" id="UP000777438">
    <property type="component" value="Unassembled WGS sequence"/>
</dbReference>
<keyword evidence="1" id="KW-1133">Transmembrane helix</keyword>